<evidence type="ECO:0000256" key="1">
    <source>
        <dbReference type="ARBA" id="ARBA00004141"/>
    </source>
</evidence>
<keyword evidence="3" id="KW-0732">Signal</keyword>
<keyword evidence="5 7" id="KW-0472">Membrane</keyword>
<comment type="subcellular location">
    <subcellularLocation>
        <location evidence="1">Membrane</location>
        <topology evidence="1">Multi-pass membrane protein</topology>
    </subcellularLocation>
</comment>
<evidence type="ECO:0000259" key="8">
    <source>
        <dbReference type="Pfam" id="PF09335"/>
    </source>
</evidence>
<dbReference type="EMBL" id="JAIXMP010000020">
    <property type="protein sequence ID" value="KAI9257270.1"/>
    <property type="molecule type" value="Genomic_DNA"/>
</dbReference>
<reference evidence="9" key="2">
    <citation type="submission" date="2023-02" db="EMBL/GenBank/DDBJ databases">
        <authorList>
            <consortium name="DOE Joint Genome Institute"/>
            <person name="Mondo S.J."/>
            <person name="Chang Y."/>
            <person name="Wang Y."/>
            <person name="Ahrendt S."/>
            <person name="Andreopoulos W."/>
            <person name="Barry K."/>
            <person name="Beard J."/>
            <person name="Benny G.L."/>
            <person name="Blankenship S."/>
            <person name="Bonito G."/>
            <person name="Cuomo C."/>
            <person name="Desiro A."/>
            <person name="Gervers K.A."/>
            <person name="Hundley H."/>
            <person name="Kuo A."/>
            <person name="LaButti K."/>
            <person name="Lang B.F."/>
            <person name="Lipzen A."/>
            <person name="O'Donnell K."/>
            <person name="Pangilinan J."/>
            <person name="Reynolds N."/>
            <person name="Sandor L."/>
            <person name="Smith M.W."/>
            <person name="Tsang A."/>
            <person name="Grigoriev I.V."/>
            <person name="Stajich J.E."/>
            <person name="Spatafora J.W."/>
        </authorList>
    </citation>
    <scope>NUCLEOTIDE SEQUENCE</scope>
    <source>
        <strain evidence="9">RSA 2281</strain>
    </source>
</reference>
<dbReference type="Pfam" id="PF09335">
    <property type="entry name" value="VTT_dom"/>
    <property type="match status" value="1"/>
</dbReference>
<evidence type="ECO:0000256" key="3">
    <source>
        <dbReference type="ARBA" id="ARBA00022729"/>
    </source>
</evidence>
<keyword evidence="10" id="KW-1185">Reference proteome</keyword>
<evidence type="ECO:0000313" key="9">
    <source>
        <dbReference type="EMBL" id="KAI9257270.1"/>
    </source>
</evidence>
<keyword evidence="2 7" id="KW-0812">Transmembrane</keyword>
<feature type="compositionally biased region" description="Basic and acidic residues" evidence="6">
    <location>
        <begin position="279"/>
        <end position="292"/>
    </location>
</feature>
<dbReference type="AlphaFoldDB" id="A0AAD5PBS5"/>
<dbReference type="PANTHER" id="PTHR43220">
    <property type="match status" value="1"/>
</dbReference>
<gene>
    <name evidence="9" type="ORF">BDA99DRAFT_515971</name>
</gene>
<sequence length="324" mass="36344">MDIDNTTDEKKAIKALNSPWRRLIPRLGLFIFIGLSSLLLSLTLARHVLGIELPHTLEDIQAISVHLEKMAAATWSDYFAVAGVFAALYLWQQAFSIPGSVLFNLLAGHLYGIAAATVWTSLLTAIGATLAYGLAVLVAEPFLQLNWVSRRAASLTRQMKRDKSVGIFWWLLFARLFPFTPYWFINMVSPFLGIPVSPFFWSTFLGSMPYNFICAQAGAVLGELSSTADIVSASLIIKLLGVSFISLVPVIWGKKLKRIMKRYVGANDEEDDDMDEQDERNNNNENSNRRLLDDDDLEKGDGMELDNTSYSHQQDHHSQQRQQA</sequence>
<organism evidence="9 10">
    <name type="scientific">Phascolomyces articulosus</name>
    <dbReference type="NCBI Taxonomy" id="60185"/>
    <lineage>
        <taxon>Eukaryota</taxon>
        <taxon>Fungi</taxon>
        <taxon>Fungi incertae sedis</taxon>
        <taxon>Mucoromycota</taxon>
        <taxon>Mucoromycotina</taxon>
        <taxon>Mucoromycetes</taxon>
        <taxon>Mucorales</taxon>
        <taxon>Lichtheimiaceae</taxon>
        <taxon>Phascolomyces</taxon>
    </lineage>
</organism>
<feature type="domain" description="VTT" evidence="8">
    <location>
        <begin position="97"/>
        <end position="219"/>
    </location>
</feature>
<feature type="transmembrane region" description="Helical" evidence="7">
    <location>
        <begin position="164"/>
        <end position="185"/>
    </location>
</feature>
<evidence type="ECO:0000256" key="5">
    <source>
        <dbReference type="ARBA" id="ARBA00023136"/>
    </source>
</evidence>
<feature type="transmembrane region" description="Helical" evidence="7">
    <location>
        <begin position="27"/>
        <end position="49"/>
    </location>
</feature>
<feature type="transmembrane region" description="Helical" evidence="7">
    <location>
        <begin position="111"/>
        <end position="143"/>
    </location>
</feature>
<keyword evidence="4 7" id="KW-1133">Transmembrane helix</keyword>
<evidence type="ECO:0000256" key="7">
    <source>
        <dbReference type="SAM" id="Phobius"/>
    </source>
</evidence>
<feature type="region of interest" description="Disordered" evidence="6">
    <location>
        <begin position="268"/>
        <end position="324"/>
    </location>
</feature>
<feature type="transmembrane region" description="Helical" evidence="7">
    <location>
        <begin position="70"/>
        <end position="91"/>
    </location>
</feature>
<dbReference type="InterPro" id="IPR045014">
    <property type="entry name" value="TM41A/B"/>
</dbReference>
<evidence type="ECO:0000256" key="4">
    <source>
        <dbReference type="ARBA" id="ARBA00022989"/>
    </source>
</evidence>
<comment type="caution">
    <text evidence="9">The sequence shown here is derived from an EMBL/GenBank/DDBJ whole genome shotgun (WGS) entry which is preliminary data.</text>
</comment>
<protein>
    <submittedName>
        <fullName evidence="9">Snare associated Golgi protein-domain-containing protein</fullName>
    </submittedName>
</protein>
<feature type="compositionally biased region" description="Acidic residues" evidence="6">
    <location>
        <begin position="268"/>
        <end position="278"/>
    </location>
</feature>
<dbReference type="PANTHER" id="PTHR43220:SF21">
    <property type="entry name" value="TRANSMEMBRANE PROTEIN 41A"/>
    <property type="match status" value="1"/>
</dbReference>
<dbReference type="Proteomes" id="UP001209540">
    <property type="component" value="Unassembled WGS sequence"/>
</dbReference>
<accession>A0AAD5PBS5</accession>
<evidence type="ECO:0000256" key="2">
    <source>
        <dbReference type="ARBA" id="ARBA00022692"/>
    </source>
</evidence>
<name>A0AAD5PBS5_9FUNG</name>
<dbReference type="GO" id="GO:0016020">
    <property type="term" value="C:membrane"/>
    <property type="evidence" value="ECO:0007669"/>
    <property type="project" value="UniProtKB-SubCell"/>
</dbReference>
<proteinExistence type="predicted"/>
<reference evidence="9" key="1">
    <citation type="journal article" date="2022" name="IScience">
        <title>Evolution of zygomycete secretomes and the origins of terrestrial fungal ecologies.</title>
        <authorList>
            <person name="Chang Y."/>
            <person name="Wang Y."/>
            <person name="Mondo S."/>
            <person name="Ahrendt S."/>
            <person name="Andreopoulos W."/>
            <person name="Barry K."/>
            <person name="Beard J."/>
            <person name="Benny G.L."/>
            <person name="Blankenship S."/>
            <person name="Bonito G."/>
            <person name="Cuomo C."/>
            <person name="Desiro A."/>
            <person name="Gervers K.A."/>
            <person name="Hundley H."/>
            <person name="Kuo A."/>
            <person name="LaButti K."/>
            <person name="Lang B.F."/>
            <person name="Lipzen A."/>
            <person name="O'Donnell K."/>
            <person name="Pangilinan J."/>
            <person name="Reynolds N."/>
            <person name="Sandor L."/>
            <person name="Smith M.E."/>
            <person name="Tsang A."/>
            <person name="Grigoriev I.V."/>
            <person name="Stajich J.E."/>
            <person name="Spatafora J.W."/>
        </authorList>
    </citation>
    <scope>NUCLEOTIDE SEQUENCE</scope>
    <source>
        <strain evidence="9">RSA 2281</strain>
    </source>
</reference>
<dbReference type="InterPro" id="IPR032816">
    <property type="entry name" value="VTT_dom"/>
</dbReference>
<evidence type="ECO:0000256" key="6">
    <source>
        <dbReference type="SAM" id="MobiDB-lite"/>
    </source>
</evidence>
<feature type="transmembrane region" description="Helical" evidence="7">
    <location>
        <begin position="230"/>
        <end position="252"/>
    </location>
</feature>
<evidence type="ECO:0000313" key="10">
    <source>
        <dbReference type="Proteomes" id="UP001209540"/>
    </source>
</evidence>